<sequence>MQANQWSIKIAETILEQCENGYHPKIANKWGYVAGMTLKAFDWLSDWSGIEKYHQMVKRHMDLFIHEDGIIRDYSIEEYNLDHINKGKNLYSLWNRTGEEKYEKAIQQLVSQLEGQPRTSEGGYWHKKIYPFQMWLDGVYMSSPFLAEYARSFHASEGFDEVARQILLIEEKTRNPNTGLLHHAWDESKEQRWCDKETGRSFHVWGRAMGWYSMAIVDSLEHFPVNHPKRGQIMGVFERMAHAIKNVQDQESGLWYQLMDQNGRENNYLEASGSCMLIYALAKGIRLGYLSGIEQEVVNRSYEGIHQHFVTEDEKGVHLHRICKGAGLGGAKYRDGSYDYYMSEQIVSDDLMGVAPFLLASMEMEKLAEVRNAESLEVK</sequence>
<protein>
    <submittedName>
        <fullName evidence="2">Glycosyl hydrolase family 88</fullName>
    </submittedName>
</protein>
<evidence type="ECO:0000256" key="1">
    <source>
        <dbReference type="ARBA" id="ARBA00022801"/>
    </source>
</evidence>
<dbReference type="STRING" id="152268.A6K24_25485"/>
<evidence type="ECO:0000313" key="2">
    <source>
        <dbReference type="EMBL" id="OAS84466.1"/>
    </source>
</evidence>
<keyword evidence="1 2" id="KW-0378">Hydrolase</keyword>
<proteinExistence type="predicted"/>
<accession>A0A179SRQ8</accession>
<dbReference type="GO" id="GO:0016787">
    <property type="term" value="F:hydrolase activity"/>
    <property type="evidence" value="ECO:0007669"/>
    <property type="project" value="UniProtKB-KW"/>
</dbReference>
<dbReference type="RefSeq" id="WP_066336099.1">
    <property type="nucleotide sequence ID" value="NZ_LWSG01000029.1"/>
</dbReference>
<dbReference type="Gene3D" id="1.50.10.10">
    <property type="match status" value="1"/>
</dbReference>
<dbReference type="EMBL" id="LWSG01000029">
    <property type="protein sequence ID" value="OAS84466.1"/>
    <property type="molecule type" value="Genomic_DNA"/>
</dbReference>
<dbReference type="Proteomes" id="UP000078534">
    <property type="component" value="Unassembled WGS sequence"/>
</dbReference>
<name>A0A179SRQ8_9BACI</name>
<dbReference type="InterPro" id="IPR008928">
    <property type="entry name" value="6-hairpin_glycosidase_sf"/>
</dbReference>
<dbReference type="InterPro" id="IPR052043">
    <property type="entry name" value="PolySaccharide_Degr_Enz"/>
</dbReference>
<dbReference type="PANTHER" id="PTHR33886:SF8">
    <property type="entry name" value="UNSATURATED RHAMNOGALACTURONAN HYDROLASE (EUROFUNG)"/>
    <property type="match status" value="1"/>
</dbReference>
<dbReference type="PANTHER" id="PTHR33886">
    <property type="entry name" value="UNSATURATED RHAMNOGALACTURONAN HYDROLASE (EUROFUNG)"/>
    <property type="match status" value="1"/>
</dbReference>
<keyword evidence="3" id="KW-1185">Reference proteome</keyword>
<dbReference type="InterPro" id="IPR010905">
    <property type="entry name" value="Glyco_hydro_88"/>
</dbReference>
<dbReference type="SUPFAM" id="SSF48208">
    <property type="entry name" value="Six-hairpin glycosidases"/>
    <property type="match status" value="1"/>
</dbReference>
<dbReference type="GO" id="GO:0005975">
    <property type="term" value="P:carbohydrate metabolic process"/>
    <property type="evidence" value="ECO:0007669"/>
    <property type="project" value="InterPro"/>
</dbReference>
<reference evidence="3" key="1">
    <citation type="submission" date="2016-04" db="EMBL/GenBank/DDBJ databases">
        <authorList>
            <person name="Lyu Z."/>
            <person name="Lyu W."/>
        </authorList>
    </citation>
    <scope>NUCLEOTIDE SEQUENCE [LARGE SCALE GENOMIC DNA]</scope>
    <source>
        <strain evidence="3">C44</strain>
    </source>
</reference>
<evidence type="ECO:0000313" key="3">
    <source>
        <dbReference type="Proteomes" id="UP000078534"/>
    </source>
</evidence>
<gene>
    <name evidence="2" type="ORF">A6K24_25485</name>
</gene>
<dbReference type="InterPro" id="IPR012341">
    <property type="entry name" value="6hp_glycosidase-like_sf"/>
</dbReference>
<comment type="caution">
    <text evidence="2">The sequence shown here is derived from an EMBL/GenBank/DDBJ whole genome shotgun (WGS) entry which is preliminary data.</text>
</comment>
<dbReference type="AlphaFoldDB" id="A0A179SRQ8"/>
<organism evidence="2 3">
    <name type="scientific">Metabacillus litoralis</name>
    <dbReference type="NCBI Taxonomy" id="152268"/>
    <lineage>
        <taxon>Bacteria</taxon>
        <taxon>Bacillati</taxon>
        <taxon>Bacillota</taxon>
        <taxon>Bacilli</taxon>
        <taxon>Bacillales</taxon>
        <taxon>Bacillaceae</taxon>
        <taxon>Metabacillus</taxon>
    </lineage>
</organism>
<dbReference type="OrthoDB" id="6381507at2"/>
<dbReference type="Pfam" id="PF07470">
    <property type="entry name" value="Glyco_hydro_88"/>
    <property type="match status" value="1"/>
</dbReference>